<reference evidence="1 2" key="1">
    <citation type="journal article" date="2022" name="Nat. Plants">
        <title>Genomes of leafy and leafless Platanthera orchids illuminate the evolution of mycoheterotrophy.</title>
        <authorList>
            <person name="Li M.H."/>
            <person name="Liu K.W."/>
            <person name="Li Z."/>
            <person name="Lu H.C."/>
            <person name="Ye Q.L."/>
            <person name="Zhang D."/>
            <person name="Wang J.Y."/>
            <person name="Li Y.F."/>
            <person name="Zhong Z.M."/>
            <person name="Liu X."/>
            <person name="Yu X."/>
            <person name="Liu D.K."/>
            <person name="Tu X.D."/>
            <person name="Liu B."/>
            <person name="Hao Y."/>
            <person name="Liao X.Y."/>
            <person name="Jiang Y.T."/>
            <person name="Sun W.H."/>
            <person name="Chen J."/>
            <person name="Chen Y.Q."/>
            <person name="Ai Y."/>
            <person name="Zhai J.W."/>
            <person name="Wu S.S."/>
            <person name="Zhou Z."/>
            <person name="Hsiao Y.Y."/>
            <person name="Wu W.L."/>
            <person name="Chen Y.Y."/>
            <person name="Lin Y.F."/>
            <person name="Hsu J.L."/>
            <person name="Li C.Y."/>
            <person name="Wang Z.W."/>
            <person name="Zhao X."/>
            <person name="Zhong W.Y."/>
            <person name="Ma X.K."/>
            <person name="Ma L."/>
            <person name="Huang J."/>
            <person name="Chen G.Z."/>
            <person name="Huang M.Z."/>
            <person name="Huang L."/>
            <person name="Peng D.H."/>
            <person name="Luo Y.B."/>
            <person name="Zou S.Q."/>
            <person name="Chen S.P."/>
            <person name="Lan S."/>
            <person name="Tsai W.C."/>
            <person name="Van de Peer Y."/>
            <person name="Liu Z.J."/>
        </authorList>
    </citation>
    <scope>NUCLEOTIDE SEQUENCE [LARGE SCALE GENOMIC DNA]</scope>
    <source>
        <strain evidence="1">Lor288</strain>
    </source>
</reference>
<dbReference type="EMBL" id="JBBWWR010000004">
    <property type="protein sequence ID" value="KAK8968501.1"/>
    <property type="molecule type" value="Genomic_DNA"/>
</dbReference>
<dbReference type="Proteomes" id="UP001412067">
    <property type="component" value="Unassembled WGS sequence"/>
</dbReference>
<protein>
    <submittedName>
        <fullName evidence="1">Uncharacterized protein</fullName>
    </submittedName>
</protein>
<proteinExistence type="predicted"/>
<evidence type="ECO:0000313" key="1">
    <source>
        <dbReference type="EMBL" id="KAK8968501.1"/>
    </source>
</evidence>
<keyword evidence="2" id="KW-1185">Reference proteome</keyword>
<sequence length="80" mass="8825">MQGLEGGGVRLQSAGVGFPVALESSEASRFSLLRQFLALPRPQSIRHLPLPFTRGRRHSPRPQILDAGSDLRIPDSYLVF</sequence>
<accession>A0ABR2MX28</accession>
<comment type="caution">
    <text evidence="1">The sequence shown here is derived from an EMBL/GenBank/DDBJ whole genome shotgun (WGS) entry which is preliminary data.</text>
</comment>
<evidence type="ECO:0000313" key="2">
    <source>
        <dbReference type="Proteomes" id="UP001412067"/>
    </source>
</evidence>
<name>A0ABR2MX28_9ASPA</name>
<organism evidence="1 2">
    <name type="scientific">Platanthera guangdongensis</name>
    <dbReference type="NCBI Taxonomy" id="2320717"/>
    <lineage>
        <taxon>Eukaryota</taxon>
        <taxon>Viridiplantae</taxon>
        <taxon>Streptophyta</taxon>
        <taxon>Embryophyta</taxon>
        <taxon>Tracheophyta</taxon>
        <taxon>Spermatophyta</taxon>
        <taxon>Magnoliopsida</taxon>
        <taxon>Liliopsida</taxon>
        <taxon>Asparagales</taxon>
        <taxon>Orchidaceae</taxon>
        <taxon>Orchidoideae</taxon>
        <taxon>Orchideae</taxon>
        <taxon>Orchidinae</taxon>
        <taxon>Platanthera</taxon>
    </lineage>
</organism>
<gene>
    <name evidence="1" type="ORF">KSP40_PGU001099</name>
</gene>